<dbReference type="Pfam" id="PF13670">
    <property type="entry name" value="PepSY_2"/>
    <property type="match status" value="1"/>
</dbReference>
<gene>
    <name evidence="3" type="ORF">PSM7751_02268</name>
</gene>
<reference evidence="3 4" key="1">
    <citation type="submission" date="2017-03" db="EMBL/GenBank/DDBJ databases">
        <authorList>
            <person name="Afonso C.L."/>
            <person name="Miller P.J."/>
            <person name="Scott M.A."/>
            <person name="Spackman E."/>
            <person name="Goraichik I."/>
            <person name="Dimitrov K.M."/>
            <person name="Suarez D.L."/>
            <person name="Swayne D.E."/>
        </authorList>
    </citation>
    <scope>NUCLEOTIDE SEQUENCE [LARGE SCALE GENOMIC DNA]</scope>
    <source>
        <strain evidence="3 4">CECT 7751</strain>
    </source>
</reference>
<evidence type="ECO:0000259" key="2">
    <source>
        <dbReference type="Pfam" id="PF13670"/>
    </source>
</evidence>
<feature type="signal peptide" evidence="1">
    <location>
        <begin position="1"/>
        <end position="18"/>
    </location>
</feature>
<dbReference type="RefSeq" id="WP_085888319.1">
    <property type="nucleotide sequence ID" value="NZ_FWFN01000004.1"/>
</dbReference>
<sequence length="85" mass="8860">MKLLVTTCALVLAPLAAAALPAVGDMVGTDPASATTALEAAGCMAPRFEAEDGKIEAKCHDAEMRKWEIYIDPQSGQVAKVKADD</sequence>
<keyword evidence="1" id="KW-0732">Signal</keyword>
<accession>A0A1X6ZCQ9</accession>
<feature type="chain" id="PRO_5012778554" description="PepSY domain-containing protein" evidence="1">
    <location>
        <begin position="19"/>
        <end position="85"/>
    </location>
</feature>
<keyword evidence="4" id="KW-1185">Reference proteome</keyword>
<feature type="domain" description="PepSY" evidence="2">
    <location>
        <begin position="9"/>
        <end position="81"/>
    </location>
</feature>
<name>A0A1X6ZCQ9_9RHOB</name>
<protein>
    <recommendedName>
        <fullName evidence="2">PepSY domain-containing protein</fullName>
    </recommendedName>
</protein>
<dbReference type="InterPro" id="IPR025711">
    <property type="entry name" value="PepSY"/>
</dbReference>
<evidence type="ECO:0000256" key="1">
    <source>
        <dbReference type="SAM" id="SignalP"/>
    </source>
</evidence>
<organism evidence="3 4">
    <name type="scientific">Pseudooceanicola marinus</name>
    <dbReference type="NCBI Taxonomy" id="396013"/>
    <lineage>
        <taxon>Bacteria</taxon>
        <taxon>Pseudomonadati</taxon>
        <taxon>Pseudomonadota</taxon>
        <taxon>Alphaproteobacteria</taxon>
        <taxon>Rhodobacterales</taxon>
        <taxon>Paracoccaceae</taxon>
        <taxon>Pseudooceanicola</taxon>
    </lineage>
</organism>
<dbReference type="Proteomes" id="UP000193963">
    <property type="component" value="Unassembled WGS sequence"/>
</dbReference>
<dbReference type="OrthoDB" id="7916581at2"/>
<proteinExistence type="predicted"/>
<evidence type="ECO:0000313" key="3">
    <source>
        <dbReference type="EMBL" id="SLN47819.1"/>
    </source>
</evidence>
<dbReference type="EMBL" id="FWFN01000004">
    <property type="protein sequence ID" value="SLN47819.1"/>
    <property type="molecule type" value="Genomic_DNA"/>
</dbReference>
<evidence type="ECO:0000313" key="4">
    <source>
        <dbReference type="Proteomes" id="UP000193963"/>
    </source>
</evidence>
<dbReference type="AlphaFoldDB" id="A0A1X6ZCQ9"/>